<dbReference type="InterPro" id="IPR011991">
    <property type="entry name" value="ArsR-like_HTH"/>
</dbReference>
<evidence type="ECO:0000259" key="4">
    <source>
        <dbReference type="PROSITE" id="PS50987"/>
    </source>
</evidence>
<comment type="caution">
    <text evidence="5">The sequence shown here is derived from an EMBL/GenBank/DDBJ whole genome shotgun (WGS) entry which is preliminary data.</text>
</comment>
<sequence length="114" mass="12215">MTSSAARMTAAWPGCAGTEPLTAAEATRLAHAFHVLSDTARVRILSLAATESDGISVKALVAELGLHQPTVSHHLKVLTDAGYLTRERRGTWSLYSPVPERLQELAELIAPEQA</sequence>
<dbReference type="EMBL" id="JALXSQ010000008">
    <property type="protein sequence ID" value="MCT2042359.1"/>
    <property type="molecule type" value="Genomic_DNA"/>
</dbReference>
<dbReference type="SMART" id="SM00418">
    <property type="entry name" value="HTH_ARSR"/>
    <property type="match status" value="1"/>
</dbReference>
<protein>
    <submittedName>
        <fullName evidence="5">Metalloregulator ArsR/SmtB family transcription factor</fullName>
    </submittedName>
</protein>
<evidence type="ECO:0000313" key="5">
    <source>
        <dbReference type="EMBL" id="MCT2042359.1"/>
    </source>
</evidence>
<dbReference type="PROSITE" id="PS50987">
    <property type="entry name" value="HTH_ARSR_2"/>
    <property type="match status" value="1"/>
</dbReference>
<evidence type="ECO:0000256" key="1">
    <source>
        <dbReference type="ARBA" id="ARBA00023015"/>
    </source>
</evidence>
<keyword evidence="3" id="KW-0804">Transcription</keyword>
<reference evidence="5 6" key="1">
    <citation type="submission" date="2022-04" db="EMBL/GenBank/DDBJ databases">
        <title>Human microbiome associated bacterial genomes.</title>
        <authorList>
            <person name="Sandstrom S."/>
            <person name="Salamzade R."/>
            <person name="Kalan L.R."/>
        </authorList>
    </citation>
    <scope>NUCLEOTIDE SEQUENCE [LARGE SCALE GENOMIC DNA]</scope>
    <source>
        <strain evidence="6">p3-SID1799</strain>
    </source>
</reference>
<evidence type="ECO:0000313" key="6">
    <source>
        <dbReference type="Proteomes" id="UP001525379"/>
    </source>
</evidence>
<dbReference type="InterPro" id="IPR036390">
    <property type="entry name" value="WH_DNA-bd_sf"/>
</dbReference>
<dbReference type="InterPro" id="IPR036388">
    <property type="entry name" value="WH-like_DNA-bd_sf"/>
</dbReference>
<name>A0ABT2HVL6_9MICO</name>
<organism evidence="5 6">
    <name type="scientific">Pseudoclavibacter albus</name>
    <dbReference type="NCBI Taxonomy" id="272241"/>
    <lineage>
        <taxon>Bacteria</taxon>
        <taxon>Bacillati</taxon>
        <taxon>Actinomycetota</taxon>
        <taxon>Actinomycetes</taxon>
        <taxon>Micrococcales</taxon>
        <taxon>Microbacteriaceae</taxon>
        <taxon>Pseudoclavibacter</taxon>
    </lineage>
</organism>
<dbReference type="InterPro" id="IPR001845">
    <property type="entry name" value="HTH_ArsR_DNA-bd_dom"/>
</dbReference>
<dbReference type="Pfam" id="PF01022">
    <property type="entry name" value="HTH_5"/>
    <property type="match status" value="1"/>
</dbReference>
<keyword evidence="2" id="KW-0238">DNA-binding</keyword>
<dbReference type="PRINTS" id="PR00778">
    <property type="entry name" value="HTHARSR"/>
</dbReference>
<dbReference type="SUPFAM" id="SSF46785">
    <property type="entry name" value="Winged helix' DNA-binding domain"/>
    <property type="match status" value="1"/>
</dbReference>
<dbReference type="PANTHER" id="PTHR43132:SF2">
    <property type="entry name" value="ARSENICAL RESISTANCE OPERON REPRESSOR ARSR-RELATED"/>
    <property type="match status" value="1"/>
</dbReference>
<gene>
    <name evidence="5" type="ORF">M3D15_03265</name>
</gene>
<dbReference type="Proteomes" id="UP001525379">
    <property type="component" value="Unassembled WGS sequence"/>
</dbReference>
<keyword evidence="1" id="KW-0805">Transcription regulation</keyword>
<evidence type="ECO:0000256" key="2">
    <source>
        <dbReference type="ARBA" id="ARBA00023125"/>
    </source>
</evidence>
<dbReference type="NCBIfam" id="NF033788">
    <property type="entry name" value="HTH_metalloreg"/>
    <property type="match status" value="1"/>
</dbReference>
<keyword evidence="6" id="KW-1185">Reference proteome</keyword>
<dbReference type="InterPro" id="IPR051011">
    <property type="entry name" value="Metal_resp_trans_reg"/>
</dbReference>
<dbReference type="RefSeq" id="WP_206395402.1">
    <property type="nucleotide sequence ID" value="NZ_JAFDPW010000004.1"/>
</dbReference>
<accession>A0ABT2HVL6</accession>
<dbReference type="PANTHER" id="PTHR43132">
    <property type="entry name" value="ARSENICAL RESISTANCE OPERON REPRESSOR ARSR-RELATED"/>
    <property type="match status" value="1"/>
</dbReference>
<evidence type="ECO:0000256" key="3">
    <source>
        <dbReference type="ARBA" id="ARBA00023163"/>
    </source>
</evidence>
<feature type="domain" description="HTH arsR-type" evidence="4">
    <location>
        <begin position="21"/>
        <end position="114"/>
    </location>
</feature>
<proteinExistence type="predicted"/>
<dbReference type="CDD" id="cd00090">
    <property type="entry name" value="HTH_ARSR"/>
    <property type="match status" value="1"/>
</dbReference>
<dbReference type="Gene3D" id="1.10.10.10">
    <property type="entry name" value="Winged helix-like DNA-binding domain superfamily/Winged helix DNA-binding domain"/>
    <property type="match status" value="1"/>
</dbReference>